<protein>
    <submittedName>
        <fullName evidence="3">Uncharacterized protein</fullName>
    </submittedName>
</protein>
<organism evidence="3">
    <name type="scientific">Odontella aurita</name>
    <dbReference type="NCBI Taxonomy" id="265563"/>
    <lineage>
        <taxon>Eukaryota</taxon>
        <taxon>Sar</taxon>
        <taxon>Stramenopiles</taxon>
        <taxon>Ochrophyta</taxon>
        <taxon>Bacillariophyta</taxon>
        <taxon>Mediophyceae</taxon>
        <taxon>Biddulphiophycidae</taxon>
        <taxon>Eupodiscales</taxon>
        <taxon>Odontellaceae</taxon>
        <taxon>Odontella</taxon>
    </lineage>
</organism>
<evidence type="ECO:0000313" key="3">
    <source>
        <dbReference type="EMBL" id="CAE2226636.1"/>
    </source>
</evidence>
<sequence>MPRTKIAADGSIVSEDDSGAAARSTSSGAVSSGTLSSIQHIDVFGFNLDLKQFVVVLALAGIMLGTKGVVALLLALVAFTLFQRATAGVGEGSGGGSSGARRGGWGRSGGGSNIRGVKDLPKPPPRG</sequence>
<reference evidence="3" key="1">
    <citation type="submission" date="2021-01" db="EMBL/GenBank/DDBJ databases">
        <authorList>
            <person name="Corre E."/>
            <person name="Pelletier E."/>
            <person name="Niang G."/>
            <person name="Scheremetjew M."/>
            <person name="Finn R."/>
            <person name="Kale V."/>
            <person name="Holt S."/>
            <person name="Cochrane G."/>
            <person name="Meng A."/>
            <person name="Brown T."/>
            <person name="Cohen L."/>
        </authorList>
    </citation>
    <scope>NUCLEOTIDE SEQUENCE</scope>
    <source>
        <strain evidence="3">Isolate 1302-5</strain>
    </source>
</reference>
<feature type="compositionally biased region" description="Gly residues" evidence="1">
    <location>
        <begin position="89"/>
        <end position="113"/>
    </location>
</feature>
<proteinExistence type="predicted"/>
<evidence type="ECO:0000256" key="2">
    <source>
        <dbReference type="SAM" id="Phobius"/>
    </source>
</evidence>
<dbReference type="AlphaFoldDB" id="A0A7S4MJL1"/>
<keyword evidence="2" id="KW-0812">Transmembrane</keyword>
<feature type="transmembrane region" description="Helical" evidence="2">
    <location>
        <begin position="53"/>
        <end position="82"/>
    </location>
</feature>
<keyword evidence="2" id="KW-1133">Transmembrane helix</keyword>
<feature type="region of interest" description="Disordered" evidence="1">
    <location>
        <begin position="87"/>
        <end position="127"/>
    </location>
</feature>
<gene>
    <name evidence="3" type="ORF">OAUR00152_LOCUS10419</name>
</gene>
<keyword evidence="2" id="KW-0472">Membrane</keyword>
<evidence type="ECO:0000256" key="1">
    <source>
        <dbReference type="SAM" id="MobiDB-lite"/>
    </source>
</evidence>
<dbReference type="EMBL" id="HBKQ01015287">
    <property type="protein sequence ID" value="CAE2226636.1"/>
    <property type="molecule type" value="Transcribed_RNA"/>
</dbReference>
<name>A0A7S4MJL1_9STRA</name>
<accession>A0A7S4MJL1</accession>